<dbReference type="SUPFAM" id="SSF53756">
    <property type="entry name" value="UDP-Glycosyltransferase/glycogen phosphorylase"/>
    <property type="match status" value="1"/>
</dbReference>
<gene>
    <name evidence="3" type="ORF">GGQ22_12050</name>
</gene>
<dbReference type="Gene3D" id="3.40.50.2000">
    <property type="entry name" value="Glycogen Phosphorylase B"/>
    <property type="match status" value="2"/>
</dbReference>
<accession>A0A6I3JCL2</accession>
<protein>
    <submittedName>
        <fullName evidence="3">Glycosyltransferase</fullName>
    </submittedName>
</protein>
<keyword evidence="4" id="KW-1185">Reference proteome</keyword>
<dbReference type="PANTHER" id="PTHR45947">
    <property type="entry name" value="SULFOQUINOVOSYL TRANSFERASE SQD2"/>
    <property type="match status" value="1"/>
</dbReference>
<proteinExistence type="predicted"/>
<name>A0A6I3JCL2_9ACTN</name>
<sequence>MRRSALGSGPTSRRRLSPHARSDWVDPVPAHEVAIAHDYLTQRGGAERVVLTLARAFPEAPIYTTLFDPEGTYPEFKNLDVRPSRLNAVGILRRQHRAALPLLPAASRSIKVDAEVVIASSSGWAHGFESSGKKLVYCYAPARWVYEPDRYLGADPSKVVAAALKVLTPSLRRWDQRAASTADRYLAISTVTQERIRRVYGLEAPIVPAPHSVNTGDVPPRAPGTRLPDPGYFLVVSRLLPYKNVMPIVQAFASLPEHTLLVVGAGPQKAELRDAATDNVTFLEGLSDGEMAQAYHGCTALVAASHEDFGLTPLEAAAYSKPSAVLRWGGFLDTVVEDETGVFFDVPESASIVEALQRLMSLEWRTEILRARAEEFSETRFIDRVKSHVADLRSGEREKCQ</sequence>
<reference evidence="3 4" key="1">
    <citation type="submission" date="2019-10" db="EMBL/GenBank/DDBJ databases">
        <title>Nocardioides novel species isolated from the excrement of Marmot.</title>
        <authorList>
            <person name="Zhang G."/>
        </authorList>
    </citation>
    <scope>NUCLEOTIDE SEQUENCE [LARGE SCALE GENOMIC DNA]</scope>
    <source>
        <strain evidence="4">zg-579</strain>
    </source>
</reference>
<dbReference type="AlphaFoldDB" id="A0A6I3JCL2"/>
<feature type="domain" description="Glycosyl transferase family 1" evidence="1">
    <location>
        <begin position="229"/>
        <end position="372"/>
    </location>
</feature>
<evidence type="ECO:0000313" key="3">
    <source>
        <dbReference type="EMBL" id="MTB95815.1"/>
    </source>
</evidence>
<evidence type="ECO:0000259" key="2">
    <source>
        <dbReference type="Pfam" id="PF13439"/>
    </source>
</evidence>
<evidence type="ECO:0000313" key="4">
    <source>
        <dbReference type="Proteomes" id="UP000433406"/>
    </source>
</evidence>
<keyword evidence="3" id="KW-0808">Transferase</keyword>
<dbReference type="InterPro" id="IPR028098">
    <property type="entry name" value="Glyco_trans_4-like_N"/>
</dbReference>
<organism evidence="3 4">
    <name type="scientific">Nocardioides marmotae</name>
    <dbReference type="NCBI Taxonomy" id="2663857"/>
    <lineage>
        <taxon>Bacteria</taxon>
        <taxon>Bacillati</taxon>
        <taxon>Actinomycetota</taxon>
        <taxon>Actinomycetes</taxon>
        <taxon>Propionibacteriales</taxon>
        <taxon>Nocardioidaceae</taxon>
        <taxon>Nocardioides</taxon>
    </lineage>
</organism>
<dbReference type="PANTHER" id="PTHR45947:SF3">
    <property type="entry name" value="SULFOQUINOVOSYL TRANSFERASE SQD2"/>
    <property type="match status" value="1"/>
</dbReference>
<dbReference type="InterPro" id="IPR001296">
    <property type="entry name" value="Glyco_trans_1"/>
</dbReference>
<dbReference type="InterPro" id="IPR050194">
    <property type="entry name" value="Glycosyltransferase_grp1"/>
</dbReference>
<dbReference type="Pfam" id="PF00534">
    <property type="entry name" value="Glycos_transf_1"/>
    <property type="match status" value="1"/>
</dbReference>
<dbReference type="GO" id="GO:1901137">
    <property type="term" value="P:carbohydrate derivative biosynthetic process"/>
    <property type="evidence" value="ECO:0007669"/>
    <property type="project" value="UniProtKB-ARBA"/>
</dbReference>
<comment type="caution">
    <text evidence="3">The sequence shown here is derived from an EMBL/GenBank/DDBJ whole genome shotgun (WGS) entry which is preliminary data.</text>
</comment>
<evidence type="ECO:0000259" key="1">
    <source>
        <dbReference type="Pfam" id="PF00534"/>
    </source>
</evidence>
<dbReference type="EMBL" id="WLCI01000013">
    <property type="protein sequence ID" value="MTB95815.1"/>
    <property type="molecule type" value="Genomic_DNA"/>
</dbReference>
<feature type="domain" description="Glycosyltransferase subfamily 4-like N-terminal" evidence="2">
    <location>
        <begin position="44"/>
        <end position="215"/>
    </location>
</feature>
<dbReference type="GO" id="GO:0016757">
    <property type="term" value="F:glycosyltransferase activity"/>
    <property type="evidence" value="ECO:0007669"/>
    <property type="project" value="InterPro"/>
</dbReference>
<dbReference type="Proteomes" id="UP000433406">
    <property type="component" value="Unassembled WGS sequence"/>
</dbReference>
<dbReference type="Pfam" id="PF13439">
    <property type="entry name" value="Glyco_transf_4"/>
    <property type="match status" value="1"/>
</dbReference>